<evidence type="ECO:0000256" key="1">
    <source>
        <dbReference type="SAM" id="MobiDB-lite"/>
    </source>
</evidence>
<feature type="region of interest" description="Disordered" evidence="1">
    <location>
        <begin position="1"/>
        <end position="169"/>
    </location>
</feature>
<dbReference type="AlphaFoldDB" id="A0A9B0GTN4"/>
<sequence length="169" mass="18141">MASPPYFKRAPPGTPERSPGPAAPLPARWASHQPPKLLVITEGVPVSDATRWTAGEGVRDKGCRSGRSGRRRGEQCWRSRRRSPSAETRAQPAEVGEAGLWPQDPCLSQRAESRPPLVPLSSPPGGLGHPDLCKSLTPSGAGWPQSVTMSSPTDSSQEEPRVHFGTPKR</sequence>
<name>A0A9B0GTN4_ODORO</name>
<proteinExistence type="predicted"/>
<evidence type="ECO:0000313" key="2">
    <source>
        <dbReference type="Proteomes" id="UP000245340"/>
    </source>
</evidence>
<protein>
    <submittedName>
        <fullName evidence="3">Uncharacterized protein LOC101379822</fullName>
    </submittedName>
</protein>
<organism evidence="2 3">
    <name type="scientific">Odobenus rosmarus divergens</name>
    <name type="common">Pacific walrus</name>
    <dbReference type="NCBI Taxonomy" id="9708"/>
    <lineage>
        <taxon>Eukaryota</taxon>
        <taxon>Metazoa</taxon>
        <taxon>Chordata</taxon>
        <taxon>Craniata</taxon>
        <taxon>Vertebrata</taxon>
        <taxon>Euteleostomi</taxon>
        <taxon>Mammalia</taxon>
        <taxon>Eutheria</taxon>
        <taxon>Laurasiatheria</taxon>
        <taxon>Carnivora</taxon>
        <taxon>Caniformia</taxon>
        <taxon>Pinnipedia</taxon>
        <taxon>Odobenidae</taxon>
        <taxon>Odobenus</taxon>
    </lineage>
</organism>
<feature type="compositionally biased region" description="Polar residues" evidence="1">
    <location>
        <begin position="145"/>
        <end position="155"/>
    </location>
</feature>
<dbReference type="RefSeq" id="XP_004404931.1">
    <property type="nucleotide sequence ID" value="XM_004404874.1"/>
</dbReference>
<evidence type="ECO:0000313" key="3">
    <source>
        <dbReference type="RefSeq" id="XP_004404931.1"/>
    </source>
</evidence>
<gene>
    <name evidence="3" type="primary">LOC101379822</name>
</gene>
<dbReference type="Proteomes" id="UP000245340">
    <property type="component" value="Unplaced"/>
</dbReference>
<reference evidence="3" key="1">
    <citation type="submission" date="2025-08" db="UniProtKB">
        <authorList>
            <consortium name="RefSeq"/>
        </authorList>
    </citation>
    <scope>IDENTIFICATION</scope>
</reference>
<accession>A0A9B0GTN4</accession>
<keyword evidence="2" id="KW-1185">Reference proteome</keyword>